<reference evidence="1 2" key="1">
    <citation type="submission" date="2020-10" db="EMBL/GenBank/DDBJ databases">
        <title>Mouse Oral microbiota.</title>
        <authorList>
            <person name="Joseph S."/>
            <person name="Aduse-Opoku J."/>
        </authorList>
    </citation>
    <scope>NUCLEOTIDE SEQUENCE [LARGE SCALE GENOMIC DNA]</scope>
    <source>
        <strain evidence="1 2">19428wE5_W307</strain>
    </source>
</reference>
<accession>A0ABR9Y0Y7</accession>
<dbReference type="EMBL" id="JADGLW010000010">
    <property type="protein sequence ID" value="MBF0754706.1"/>
    <property type="molecule type" value="Genomic_DNA"/>
</dbReference>
<organism evidence="1 2">
    <name type="scientific">Jeotgalicoccus nanhaiensis</name>
    <dbReference type="NCBI Taxonomy" id="568603"/>
    <lineage>
        <taxon>Bacteria</taxon>
        <taxon>Bacillati</taxon>
        <taxon>Bacillota</taxon>
        <taxon>Bacilli</taxon>
        <taxon>Bacillales</taxon>
        <taxon>Staphylococcaceae</taxon>
        <taxon>Jeotgalicoccus</taxon>
    </lineage>
</organism>
<evidence type="ECO:0000313" key="1">
    <source>
        <dbReference type="EMBL" id="MBF0754706.1"/>
    </source>
</evidence>
<protein>
    <submittedName>
        <fullName evidence="1">YXWGXW repeat-containing protein</fullName>
    </submittedName>
</protein>
<evidence type="ECO:0000313" key="2">
    <source>
        <dbReference type="Proteomes" id="UP000647980"/>
    </source>
</evidence>
<gene>
    <name evidence="1" type="ORF">IR135_10750</name>
</gene>
<proteinExistence type="predicted"/>
<comment type="caution">
    <text evidence="1">The sequence shown here is derived from an EMBL/GenBank/DDBJ whole genome shotgun (WGS) entry which is preliminary data.</text>
</comment>
<name>A0ABR9Y0Y7_9STAP</name>
<dbReference type="Proteomes" id="UP000647980">
    <property type="component" value="Unassembled WGS sequence"/>
</dbReference>
<sequence>MWIRGCWGWHDRGSYVPQPAV</sequence>
<keyword evidence="2" id="KW-1185">Reference proteome</keyword>